<feature type="region of interest" description="Disordered" evidence="5">
    <location>
        <begin position="1023"/>
        <end position="1070"/>
    </location>
</feature>
<feature type="compositionally biased region" description="Pro residues" evidence="5">
    <location>
        <begin position="909"/>
        <end position="922"/>
    </location>
</feature>
<dbReference type="InterPro" id="IPR017907">
    <property type="entry name" value="Znf_RING_CS"/>
</dbReference>
<organism evidence="8 9">
    <name type="scientific">Vitrella brassicaformis (strain CCMP3155)</name>
    <dbReference type="NCBI Taxonomy" id="1169540"/>
    <lineage>
        <taxon>Eukaryota</taxon>
        <taxon>Sar</taxon>
        <taxon>Alveolata</taxon>
        <taxon>Colpodellida</taxon>
        <taxon>Vitrellaceae</taxon>
        <taxon>Vitrella</taxon>
    </lineage>
</organism>
<feature type="compositionally biased region" description="Low complexity" evidence="5">
    <location>
        <begin position="321"/>
        <end position="341"/>
    </location>
</feature>
<dbReference type="InterPro" id="IPR051412">
    <property type="entry name" value="Formin_Homology_Diaphanous_sf"/>
</dbReference>
<feature type="compositionally biased region" description="Acidic residues" evidence="5">
    <location>
        <begin position="589"/>
        <end position="598"/>
    </location>
</feature>
<dbReference type="PANTHER" id="PTHR45691">
    <property type="entry name" value="PROTEIN DIAPHANOUS"/>
    <property type="match status" value="1"/>
</dbReference>
<feature type="compositionally biased region" description="Low complexity" evidence="5">
    <location>
        <begin position="954"/>
        <end position="970"/>
    </location>
</feature>
<evidence type="ECO:0000259" key="6">
    <source>
        <dbReference type="PROSITE" id="PS50089"/>
    </source>
</evidence>
<feature type="region of interest" description="Disordered" evidence="5">
    <location>
        <begin position="562"/>
        <end position="643"/>
    </location>
</feature>
<accession>A0A0G4F5B0</accession>
<dbReference type="GO" id="GO:0008270">
    <property type="term" value="F:zinc ion binding"/>
    <property type="evidence" value="ECO:0007669"/>
    <property type="project" value="UniProtKB-KW"/>
</dbReference>
<feature type="domain" description="RING-type" evidence="6">
    <location>
        <begin position="239"/>
        <end position="285"/>
    </location>
</feature>
<dbReference type="Gene3D" id="3.30.40.10">
    <property type="entry name" value="Zinc/RING finger domain, C3HC4 (zinc finger)"/>
    <property type="match status" value="1"/>
</dbReference>
<feature type="compositionally biased region" description="Low complexity" evidence="5">
    <location>
        <begin position="836"/>
        <end position="851"/>
    </location>
</feature>
<proteinExistence type="predicted"/>
<feature type="region of interest" description="Disordered" evidence="5">
    <location>
        <begin position="312"/>
        <end position="417"/>
    </location>
</feature>
<dbReference type="SMART" id="SM00184">
    <property type="entry name" value="RING"/>
    <property type="match status" value="1"/>
</dbReference>
<feature type="compositionally biased region" description="Low complexity" evidence="5">
    <location>
        <begin position="689"/>
        <end position="705"/>
    </location>
</feature>
<evidence type="ECO:0000256" key="3">
    <source>
        <dbReference type="ARBA" id="ARBA00022833"/>
    </source>
</evidence>
<evidence type="ECO:0000256" key="5">
    <source>
        <dbReference type="SAM" id="MobiDB-lite"/>
    </source>
</evidence>
<feature type="region of interest" description="Disordered" evidence="5">
    <location>
        <begin position="658"/>
        <end position="1009"/>
    </location>
</feature>
<evidence type="ECO:0000256" key="1">
    <source>
        <dbReference type="ARBA" id="ARBA00022723"/>
    </source>
</evidence>
<name>A0A0G4F5B0_VITBC</name>
<dbReference type="OrthoDB" id="9970435at2759"/>
<dbReference type="PROSITE" id="PS00518">
    <property type="entry name" value="ZF_RING_1"/>
    <property type="match status" value="1"/>
</dbReference>
<evidence type="ECO:0000313" key="8">
    <source>
        <dbReference type="EMBL" id="CEM07030.1"/>
    </source>
</evidence>
<dbReference type="Proteomes" id="UP000041254">
    <property type="component" value="Unassembled WGS sequence"/>
</dbReference>
<evidence type="ECO:0000259" key="7">
    <source>
        <dbReference type="PROSITE" id="PS51382"/>
    </source>
</evidence>
<dbReference type="PANTHER" id="PTHR45691:SF6">
    <property type="entry name" value="PROTEIN DIAPHANOUS"/>
    <property type="match status" value="1"/>
</dbReference>
<evidence type="ECO:0000256" key="2">
    <source>
        <dbReference type="ARBA" id="ARBA00022771"/>
    </source>
</evidence>
<dbReference type="OMA" id="TRIASIW"/>
<sequence length="1070" mass="115412">MKFGKSIRLQAKSNRGKHYLNFKLLKRKIRAMEEAIHNGSMDVAIQENHHFNEILLCDLGRVDCSFHRHLAEVKALVDAIHDQFRYLKTHPRVIRHLASIRHSASLAPYSHHRENGNGSGLVGVMPSTFEGLLDHLLQMEHYQEFRQLMENFAKAGQLLAKLRQYVVWNSVAVVKITKKRRKHTRFGQLDDESASKTLSRQDFYRSPELPNLVSSLDRLSDEFMGMVLEKPPARERLLCPICTCALTDPVSLSACAHRFCWNCLATSYANAKANNLLFESCPVCKRVTNLDPDTYRVDGILNRFLRTYFPDAAPHTHSTSQPPLMQQHQHQQQQQHPQAPHASPDPSESTMPSFPTSGNANVTPSTPRAFTPRQTPPLAADHMTSEEPRKVWRARRRSKSREKLAEEGAEGVGGGVGTVVEEPASSPAVPHLSLPHSVRLSMLGSGVDLIDGDMAYLNGYCGDDGLGLGEGDGDEEGSEDGYGGDGMGGGLAGQGFSMCCPDCYCSDKQLCEHMMRARSGEAADAALLTDVDSSLLRTPSSPPPRVITSILTWLDLTNHIAAAQPTPTPPPAPQPIAMPPPAHIKASEPDEADEDDTPGESRFSHLWRHRREQREQDACADTASYSSPQPQQQPQSQSQSTAQSTVFVPCSSLSPFLSSSSPFSVQTEKGPITPPLPNYSLRSEEHDAAAPSPAAAAAAAPSASSVDGHRGDFSVPSHPFQPHIERSSGHGGVGLFRRPSPDARPSIYAHMRTTSDRPLPPPPPPDNNHNGIVHPHVGASSGFMRSVSHTGAERRHVSPPPGFSELDISETDDRSSAAFRPPPPPPPPPPPHTGTASSSHVSHASRRPVSSIPNPNGTGGSIRVIPPPTAARGHHSSAIRQAEQVGAPSSAKRGKKGGRMPAHPHTTPSTPPSSDVPPPPAIPLSRSNSHVVRPYPQEQQQQPKWPSPPPSASPAPNSSSSSTGSTFFPSFESADSGFSSVVMPSTSVPPTTTNTTFEPSGSGGLSFSGGYESILVLRADGEYQEGGESCSSVSGLGLGLSTHRPTPSLDHAVRKRVQRQVHRGGANRGR</sequence>
<keyword evidence="1" id="KW-0479">Metal-binding</keyword>
<protein>
    <recommendedName>
        <fullName evidence="10">RING-type domain-containing protein</fullName>
    </recommendedName>
</protein>
<keyword evidence="2 4" id="KW-0863">Zinc-finger</keyword>
<dbReference type="InterPro" id="IPR004331">
    <property type="entry name" value="SPX_dom"/>
</dbReference>
<dbReference type="PROSITE" id="PS50089">
    <property type="entry name" value="ZF_RING_2"/>
    <property type="match status" value="1"/>
</dbReference>
<dbReference type="SUPFAM" id="SSF57850">
    <property type="entry name" value="RING/U-box"/>
    <property type="match status" value="1"/>
</dbReference>
<dbReference type="InterPro" id="IPR001841">
    <property type="entry name" value="Znf_RING"/>
</dbReference>
<dbReference type="InterPro" id="IPR013083">
    <property type="entry name" value="Znf_RING/FYVE/PHD"/>
</dbReference>
<dbReference type="PROSITE" id="PS51382">
    <property type="entry name" value="SPX"/>
    <property type="match status" value="1"/>
</dbReference>
<dbReference type="GO" id="GO:0030041">
    <property type="term" value="P:actin filament polymerization"/>
    <property type="evidence" value="ECO:0007669"/>
    <property type="project" value="TreeGrafter"/>
</dbReference>
<dbReference type="AlphaFoldDB" id="A0A0G4F5B0"/>
<dbReference type="InParanoid" id="A0A0G4F5B0"/>
<feature type="compositionally biased region" description="Low complexity" evidence="5">
    <location>
        <begin position="979"/>
        <end position="1000"/>
    </location>
</feature>
<keyword evidence="9" id="KW-1185">Reference proteome</keyword>
<feature type="compositionally biased region" description="Low complexity" evidence="5">
    <location>
        <begin position="622"/>
        <end position="643"/>
    </location>
</feature>
<feature type="domain" description="SPX" evidence="7">
    <location>
        <begin position="1"/>
        <end position="194"/>
    </location>
</feature>
<feature type="compositionally biased region" description="Basic residues" evidence="5">
    <location>
        <begin position="391"/>
        <end position="400"/>
    </location>
</feature>
<evidence type="ECO:0008006" key="10">
    <source>
        <dbReference type="Google" id="ProtNLM"/>
    </source>
</evidence>
<dbReference type="GO" id="GO:0005884">
    <property type="term" value="C:actin filament"/>
    <property type="evidence" value="ECO:0007669"/>
    <property type="project" value="TreeGrafter"/>
</dbReference>
<reference evidence="8 9" key="1">
    <citation type="submission" date="2014-11" db="EMBL/GenBank/DDBJ databases">
        <authorList>
            <person name="Zhu J."/>
            <person name="Qi W."/>
            <person name="Song R."/>
        </authorList>
    </citation>
    <scope>NUCLEOTIDE SEQUENCE [LARGE SCALE GENOMIC DNA]</scope>
</reference>
<feature type="compositionally biased region" description="Pro residues" evidence="5">
    <location>
        <begin position="820"/>
        <end position="832"/>
    </location>
</feature>
<dbReference type="STRING" id="1169540.A0A0G4F5B0"/>
<evidence type="ECO:0000313" key="9">
    <source>
        <dbReference type="Proteomes" id="UP000041254"/>
    </source>
</evidence>
<feature type="compositionally biased region" description="Basic residues" evidence="5">
    <location>
        <begin position="1053"/>
        <end position="1062"/>
    </location>
</feature>
<dbReference type="InterPro" id="IPR027370">
    <property type="entry name" value="Znf-RING_euk"/>
</dbReference>
<feature type="compositionally biased region" description="Low complexity" evidence="5">
    <location>
        <begin position="1026"/>
        <end position="1041"/>
    </location>
</feature>
<keyword evidence="3" id="KW-0862">Zinc</keyword>
<evidence type="ECO:0000256" key="4">
    <source>
        <dbReference type="PROSITE-ProRule" id="PRU00175"/>
    </source>
</evidence>
<gene>
    <name evidence="8" type="ORF">Vbra_14406</name>
</gene>
<dbReference type="EMBL" id="CDMY01000375">
    <property type="protein sequence ID" value="CEM07030.1"/>
    <property type="molecule type" value="Genomic_DNA"/>
</dbReference>
<feature type="compositionally biased region" description="Polar residues" evidence="5">
    <location>
        <begin position="346"/>
        <end position="368"/>
    </location>
</feature>
<feature type="compositionally biased region" description="Pro residues" evidence="5">
    <location>
        <begin position="566"/>
        <end position="582"/>
    </location>
</feature>
<feature type="compositionally biased region" description="Low complexity" evidence="5">
    <location>
        <begin position="934"/>
        <end position="944"/>
    </location>
</feature>
<dbReference type="Pfam" id="PF13445">
    <property type="entry name" value="zf-RING_UBOX"/>
    <property type="match status" value="1"/>
</dbReference>
<dbReference type="VEuPathDB" id="CryptoDB:Vbra_14406"/>